<dbReference type="EMBL" id="MU007107">
    <property type="protein sequence ID" value="KAF2420732.1"/>
    <property type="molecule type" value="Genomic_DNA"/>
</dbReference>
<evidence type="ECO:0000259" key="7">
    <source>
        <dbReference type="PROSITE" id="PS50850"/>
    </source>
</evidence>
<dbReference type="Gene3D" id="1.20.1720.10">
    <property type="entry name" value="Multidrug resistance protein D"/>
    <property type="match status" value="1"/>
</dbReference>
<evidence type="ECO:0000256" key="4">
    <source>
        <dbReference type="ARBA" id="ARBA00022989"/>
    </source>
</evidence>
<dbReference type="InterPro" id="IPR036259">
    <property type="entry name" value="MFS_trans_sf"/>
</dbReference>
<dbReference type="InterPro" id="IPR011701">
    <property type="entry name" value="MFS"/>
</dbReference>
<feature type="transmembrane region" description="Helical" evidence="6">
    <location>
        <begin position="284"/>
        <end position="303"/>
    </location>
</feature>
<keyword evidence="9" id="KW-1185">Reference proteome</keyword>
<dbReference type="CDD" id="cd17323">
    <property type="entry name" value="MFS_Tpo1_MDR_like"/>
    <property type="match status" value="1"/>
</dbReference>
<evidence type="ECO:0000256" key="6">
    <source>
        <dbReference type="SAM" id="Phobius"/>
    </source>
</evidence>
<dbReference type="Gene3D" id="1.20.1250.20">
    <property type="entry name" value="MFS general substrate transporter like domains"/>
    <property type="match status" value="1"/>
</dbReference>
<evidence type="ECO:0000313" key="9">
    <source>
        <dbReference type="Proteomes" id="UP000800235"/>
    </source>
</evidence>
<dbReference type="Pfam" id="PF07690">
    <property type="entry name" value="MFS_1"/>
    <property type="match status" value="1"/>
</dbReference>
<evidence type="ECO:0000256" key="1">
    <source>
        <dbReference type="ARBA" id="ARBA00004141"/>
    </source>
</evidence>
<dbReference type="GO" id="GO:0005886">
    <property type="term" value="C:plasma membrane"/>
    <property type="evidence" value="ECO:0007669"/>
    <property type="project" value="TreeGrafter"/>
</dbReference>
<feature type="domain" description="Major facilitator superfamily (MFS) profile" evidence="7">
    <location>
        <begin position="42"/>
        <end position="497"/>
    </location>
</feature>
<feature type="transmembrane region" description="Helical" evidence="6">
    <location>
        <begin position="448"/>
        <end position="469"/>
    </location>
</feature>
<comment type="subcellular location">
    <subcellularLocation>
        <location evidence="1">Membrane</location>
        <topology evidence="1">Multi-pass membrane protein</topology>
    </subcellularLocation>
</comment>
<dbReference type="GO" id="GO:0022857">
    <property type="term" value="F:transmembrane transporter activity"/>
    <property type="evidence" value="ECO:0007669"/>
    <property type="project" value="InterPro"/>
</dbReference>
<protein>
    <submittedName>
        <fullName evidence="8">MFS multidrug transporter-like protein</fullName>
    </submittedName>
</protein>
<feature type="transmembrane region" description="Helical" evidence="6">
    <location>
        <begin position="166"/>
        <end position="188"/>
    </location>
</feature>
<feature type="transmembrane region" description="Helical" evidence="6">
    <location>
        <begin position="41"/>
        <end position="61"/>
    </location>
</feature>
<dbReference type="OrthoDB" id="2441642at2759"/>
<proteinExistence type="predicted"/>
<keyword evidence="3 6" id="KW-0812">Transmembrane</keyword>
<feature type="transmembrane region" description="Helical" evidence="6">
    <location>
        <begin position="378"/>
        <end position="397"/>
    </location>
</feature>
<feature type="transmembrane region" description="Helical" evidence="6">
    <location>
        <begin position="323"/>
        <end position="343"/>
    </location>
</feature>
<keyword evidence="2" id="KW-0813">Transport</keyword>
<reference evidence="8" key="1">
    <citation type="journal article" date="2020" name="Stud. Mycol.">
        <title>101 Dothideomycetes genomes: a test case for predicting lifestyles and emergence of pathogens.</title>
        <authorList>
            <person name="Haridas S."/>
            <person name="Albert R."/>
            <person name="Binder M."/>
            <person name="Bloem J."/>
            <person name="Labutti K."/>
            <person name="Salamov A."/>
            <person name="Andreopoulos B."/>
            <person name="Baker S."/>
            <person name="Barry K."/>
            <person name="Bills G."/>
            <person name="Bluhm B."/>
            <person name="Cannon C."/>
            <person name="Castanera R."/>
            <person name="Culley D."/>
            <person name="Daum C."/>
            <person name="Ezra D."/>
            <person name="Gonzalez J."/>
            <person name="Henrissat B."/>
            <person name="Kuo A."/>
            <person name="Liang C."/>
            <person name="Lipzen A."/>
            <person name="Lutzoni F."/>
            <person name="Magnuson J."/>
            <person name="Mondo S."/>
            <person name="Nolan M."/>
            <person name="Ohm R."/>
            <person name="Pangilinan J."/>
            <person name="Park H.-J."/>
            <person name="Ramirez L."/>
            <person name="Alfaro M."/>
            <person name="Sun H."/>
            <person name="Tritt A."/>
            <person name="Yoshinaga Y."/>
            <person name="Zwiers L.-H."/>
            <person name="Turgeon B."/>
            <person name="Goodwin S."/>
            <person name="Spatafora J."/>
            <person name="Crous P."/>
            <person name="Grigoriev I."/>
        </authorList>
    </citation>
    <scope>NUCLEOTIDE SEQUENCE</scope>
    <source>
        <strain evidence="8">CBS 130266</strain>
    </source>
</reference>
<sequence>MATEQDAVKVDIEKGAVPTLTTTPILASESHSIYTQKQKRWMVITAAVASTFSPITGNIYLPALNSVAHDLKVSNSVITLTVTFYMILQGIAPTFIGAFSDTAGRRPAYIICFVIFIAANIGLALQNNYYALLILRMVQSSGSSGTIALANACVADLVTSAERGSYIAYTSLSSILAPALGPVIGGILSQYAGWHWIFGFLGIAAVTFFIPFFLFFPETCRVIVGNGSIPPPRLNQSLPTYLLEKRKRREGDIDVFIKRDELAKNRKISFPNPMDVLRIVFSKTAGLVLLSTSLLFSTAYAVMTSIPSQFSQRYGFDDLQVSLIYLPLAVGSTLSAFTTGKLIDRNYRRHAKKLGLTIDNSRQDDLSEFPIERSRIEVSMPIAIVGVVAVIIYGWLVQYNIHLAGPCIMLFIFGYSMTAMFNTMNILMVDLYQGRPASATAANNLTRCLLGAGATAAVIPLIESVGIGWTCTLAAVLWGGFSLPLLVYLMHVGPRWRKESKMKEDAKIAQKAAVCKSKQSPNLATQPHPA</sequence>
<comment type="caution">
    <text evidence="8">The sequence shown here is derived from an EMBL/GenBank/DDBJ whole genome shotgun (WGS) entry which is preliminary data.</text>
</comment>
<dbReference type="PANTHER" id="PTHR23502:SF51">
    <property type="entry name" value="QUINIDINE RESISTANCE PROTEIN 1-RELATED"/>
    <property type="match status" value="1"/>
</dbReference>
<dbReference type="FunFam" id="1.20.1720.10:FF:000009">
    <property type="entry name" value="MFS multidrug transporter"/>
    <property type="match status" value="1"/>
</dbReference>
<dbReference type="Proteomes" id="UP000800235">
    <property type="component" value="Unassembled WGS sequence"/>
</dbReference>
<keyword evidence="5 6" id="KW-0472">Membrane</keyword>
<feature type="transmembrane region" description="Helical" evidence="6">
    <location>
        <begin position="475"/>
        <end position="493"/>
    </location>
</feature>
<feature type="transmembrane region" description="Helical" evidence="6">
    <location>
        <begin position="194"/>
        <end position="216"/>
    </location>
</feature>
<gene>
    <name evidence="8" type="ORF">EJ08DRAFT_642021</name>
</gene>
<name>A0A9P4TTV4_9PEZI</name>
<feature type="transmembrane region" description="Helical" evidence="6">
    <location>
        <begin position="73"/>
        <end position="96"/>
    </location>
</feature>
<keyword evidence="4 6" id="KW-1133">Transmembrane helix</keyword>
<evidence type="ECO:0000256" key="5">
    <source>
        <dbReference type="ARBA" id="ARBA00023136"/>
    </source>
</evidence>
<organism evidence="8 9">
    <name type="scientific">Tothia fuscella</name>
    <dbReference type="NCBI Taxonomy" id="1048955"/>
    <lineage>
        <taxon>Eukaryota</taxon>
        <taxon>Fungi</taxon>
        <taxon>Dikarya</taxon>
        <taxon>Ascomycota</taxon>
        <taxon>Pezizomycotina</taxon>
        <taxon>Dothideomycetes</taxon>
        <taxon>Pleosporomycetidae</taxon>
        <taxon>Venturiales</taxon>
        <taxon>Cylindrosympodiaceae</taxon>
        <taxon>Tothia</taxon>
    </lineage>
</organism>
<dbReference type="AlphaFoldDB" id="A0A9P4TTV4"/>
<evidence type="ECO:0000256" key="3">
    <source>
        <dbReference type="ARBA" id="ARBA00022692"/>
    </source>
</evidence>
<dbReference type="SUPFAM" id="SSF103473">
    <property type="entry name" value="MFS general substrate transporter"/>
    <property type="match status" value="1"/>
</dbReference>
<feature type="transmembrane region" description="Helical" evidence="6">
    <location>
        <begin position="131"/>
        <end position="154"/>
    </location>
</feature>
<feature type="transmembrane region" description="Helical" evidence="6">
    <location>
        <begin position="108"/>
        <end position="125"/>
    </location>
</feature>
<dbReference type="PROSITE" id="PS50850">
    <property type="entry name" value="MFS"/>
    <property type="match status" value="1"/>
</dbReference>
<dbReference type="PANTHER" id="PTHR23502">
    <property type="entry name" value="MAJOR FACILITATOR SUPERFAMILY"/>
    <property type="match status" value="1"/>
</dbReference>
<evidence type="ECO:0000313" key="8">
    <source>
        <dbReference type="EMBL" id="KAF2420732.1"/>
    </source>
</evidence>
<evidence type="ECO:0000256" key="2">
    <source>
        <dbReference type="ARBA" id="ARBA00022448"/>
    </source>
</evidence>
<dbReference type="InterPro" id="IPR020846">
    <property type="entry name" value="MFS_dom"/>
</dbReference>
<feature type="transmembrane region" description="Helical" evidence="6">
    <location>
        <begin position="403"/>
        <end position="427"/>
    </location>
</feature>
<accession>A0A9P4TTV4</accession>